<protein>
    <submittedName>
        <fullName evidence="4">Phenylacetic acid degradation protein PaaN</fullName>
    </submittedName>
</protein>
<accession>A0A839IQ70</accession>
<evidence type="ECO:0000259" key="3">
    <source>
        <dbReference type="Pfam" id="PF00171"/>
    </source>
</evidence>
<dbReference type="GO" id="GO:0010133">
    <property type="term" value="P:L-proline catabolic process to L-glutamate"/>
    <property type="evidence" value="ECO:0007669"/>
    <property type="project" value="TreeGrafter"/>
</dbReference>
<proteinExistence type="predicted"/>
<dbReference type="GO" id="GO:0003842">
    <property type="term" value="F:L-glutamate gamma-semialdehyde dehydrogenase activity"/>
    <property type="evidence" value="ECO:0007669"/>
    <property type="project" value="TreeGrafter"/>
</dbReference>
<evidence type="ECO:0000256" key="1">
    <source>
        <dbReference type="ARBA" id="ARBA00023002"/>
    </source>
</evidence>
<dbReference type="InterPro" id="IPR016161">
    <property type="entry name" value="Ald_DH/histidinol_DH"/>
</dbReference>
<evidence type="ECO:0000313" key="4">
    <source>
        <dbReference type="EMBL" id="MBB1487395.1"/>
    </source>
</evidence>
<dbReference type="GO" id="GO:0009898">
    <property type="term" value="C:cytoplasmic side of plasma membrane"/>
    <property type="evidence" value="ECO:0007669"/>
    <property type="project" value="TreeGrafter"/>
</dbReference>
<dbReference type="InterPro" id="IPR016162">
    <property type="entry name" value="Ald_DH_N"/>
</dbReference>
<dbReference type="InterPro" id="IPR050485">
    <property type="entry name" value="Proline_metab_enzyme"/>
</dbReference>
<dbReference type="Gene3D" id="3.40.605.10">
    <property type="entry name" value="Aldehyde Dehydrogenase, Chain A, domain 1"/>
    <property type="match status" value="1"/>
</dbReference>
<dbReference type="AlphaFoldDB" id="A0A839IQ70"/>
<evidence type="ECO:0000256" key="2">
    <source>
        <dbReference type="ARBA" id="ARBA00023027"/>
    </source>
</evidence>
<dbReference type="Pfam" id="PF00171">
    <property type="entry name" value="Aldedh"/>
    <property type="match status" value="1"/>
</dbReference>
<dbReference type="EMBL" id="JACJFM010000014">
    <property type="protein sequence ID" value="MBB1487395.1"/>
    <property type="molecule type" value="Genomic_DNA"/>
</dbReference>
<comment type="caution">
    <text evidence="4">The sequence shown here is derived from an EMBL/GenBank/DDBJ whole genome shotgun (WGS) entry which is preliminary data.</text>
</comment>
<dbReference type="InterPro" id="IPR015590">
    <property type="entry name" value="Aldehyde_DH_dom"/>
</dbReference>
<dbReference type="Gene3D" id="3.40.309.10">
    <property type="entry name" value="Aldehyde Dehydrogenase, Chain A, domain 2"/>
    <property type="match status" value="1"/>
</dbReference>
<evidence type="ECO:0000313" key="5">
    <source>
        <dbReference type="Proteomes" id="UP000565262"/>
    </source>
</evidence>
<reference evidence="4 5" key="1">
    <citation type="submission" date="2020-08" db="EMBL/GenBank/DDBJ databases">
        <title>Oceanospirillum sp. nov. isolated from marine sediment.</title>
        <authorList>
            <person name="Ji X."/>
        </authorList>
    </citation>
    <scope>NUCLEOTIDE SEQUENCE [LARGE SCALE GENOMIC DNA]</scope>
    <source>
        <strain evidence="4 5">D5</strain>
    </source>
</reference>
<dbReference type="InterPro" id="IPR016163">
    <property type="entry name" value="Ald_DH_C"/>
</dbReference>
<dbReference type="PANTHER" id="PTHR42862:SF1">
    <property type="entry name" value="DELTA-1-PYRROLINE-5-CARBOXYLATE DEHYDROGENASE 2, ISOFORM A-RELATED"/>
    <property type="match status" value="1"/>
</dbReference>
<dbReference type="PANTHER" id="PTHR42862">
    <property type="entry name" value="DELTA-1-PYRROLINE-5-CARBOXYLATE DEHYDROGENASE 1, ISOFORM A-RELATED"/>
    <property type="match status" value="1"/>
</dbReference>
<dbReference type="SUPFAM" id="SSF53720">
    <property type="entry name" value="ALDH-like"/>
    <property type="match status" value="1"/>
</dbReference>
<organism evidence="4 5">
    <name type="scientific">Oceanospirillum sediminis</name>
    <dbReference type="NCBI Taxonomy" id="2760088"/>
    <lineage>
        <taxon>Bacteria</taxon>
        <taxon>Pseudomonadati</taxon>
        <taxon>Pseudomonadota</taxon>
        <taxon>Gammaproteobacteria</taxon>
        <taxon>Oceanospirillales</taxon>
        <taxon>Oceanospirillaceae</taxon>
        <taxon>Oceanospirillum</taxon>
    </lineage>
</organism>
<feature type="domain" description="Aldehyde dehydrogenase" evidence="3">
    <location>
        <begin position="88"/>
        <end position="532"/>
    </location>
</feature>
<dbReference type="CDD" id="cd07127">
    <property type="entry name" value="ALDH_PAD-PaaZ"/>
    <property type="match status" value="1"/>
</dbReference>
<name>A0A839IQ70_9GAMM</name>
<dbReference type="NCBIfam" id="TIGR02288">
    <property type="entry name" value="PaaN_2"/>
    <property type="match status" value="1"/>
</dbReference>
<keyword evidence="1" id="KW-0560">Oxidoreductase</keyword>
<dbReference type="Proteomes" id="UP000565262">
    <property type="component" value="Unassembled WGS sequence"/>
</dbReference>
<keyword evidence="2" id="KW-0520">NAD</keyword>
<dbReference type="InterPro" id="IPR011975">
    <property type="entry name" value="PaaN_2"/>
</dbReference>
<dbReference type="RefSeq" id="WP_182809171.1">
    <property type="nucleotide sequence ID" value="NZ_JACJFM010000014.1"/>
</dbReference>
<gene>
    <name evidence="4" type="primary">paaN</name>
    <name evidence="4" type="ORF">H4O21_12335</name>
</gene>
<keyword evidence="5" id="KW-1185">Reference proteome</keyword>
<sequence length="555" mass="60384">MSQNDFFQRHQATLDQALNAIKSRDYWSPYPENPSPRVYGEDAAQKGEEAFKACLNNYFELEMPGITGEVAGEESPYGIDMNVRYPKVDFDVLIPEMKAAMKSWRDAGPDVRAGVCLEILDRLNKNSFEIANGVMHTSGQGFMMAFQAGGPHAQDRGLEAVAYAYRAMKEVPETATWTKPQGKHDPLVMEKKFHVVPRGVALVVGCSTFPTWNTYPGLFASLVTGNPVIVKPHPASVLPAAASIKIAQQVLKEAGFAPYLVSMVTDTADAPVTKELATHKDIKLIDFTGSNFFGNWLEENAKQAQVFTEKAGVNTVVIDSVNDIKAVARNLAFTLSLYSGQMCTTTQAIYIPRDGIKTADGEMSFDDVAQALSIATSKFLSDNDRACMVLGAIQSCATAERIKECEALGEVVLASEQREHPQFPNARIHTPMILKVDASEQDKYSEERFGPISFVIATDSTEHSLQLAQDVISEKGAITLGVYSTDDAVLEKAEEVAMEAGVALSVNLDGGVFVNQSAAFSDFHATGGNPASNASLTDGAFVTRRFIVVQSRRHI</sequence>